<dbReference type="PANTHER" id="PTHR46472">
    <property type="entry name" value="NUCLEOREDOXIN"/>
    <property type="match status" value="1"/>
</dbReference>
<accession>A0AAD1Y3F5</accession>
<protein>
    <recommendedName>
        <fullName evidence="1">Thioredoxin domain-containing protein</fullName>
    </recommendedName>
</protein>
<dbReference type="Proteomes" id="UP001295684">
    <property type="component" value="Unassembled WGS sequence"/>
</dbReference>
<dbReference type="EMBL" id="CAMPGE010026257">
    <property type="protein sequence ID" value="CAI2383952.1"/>
    <property type="molecule type" value="Genomic_DNA"/>
</dbReference>
<evidence type="ECO:0000313" key="3">
    <source>
        <dbReference type="Proteomes" id="UP001295684"/>
    </source>
</evidence>
<dbReference type="AlphaFoldDB" id="A0AAD1Y3F5"/>
<reference evidence="2" key="1">
    <citation type="submission" date="2023-07" db="EMBL/GenBank/DDBJ databases">
        <authorList>
            <consortium name="AG Swart"/>
            <person name="Singh M."/>
            <person name="Singh A."/>
            <person name="Seah K."/>
            <person name="Emmerich C."/>
        </authorList>
    </citation>
    <scope>NUCLEOTIDE SEQUENCE</scope>
    <source>
        <strain evidence="2">DP1</strain>
    </source>
</reference>
<dbReference type="InterPro" id="IPR012336">
    <property type="entry name" value="Thioredoxin-like_fold"/>
</dbReference>
<evidence type="ECO:0000313" key="2">
    <source>
        <dbReference type="EMBL" id="CAI2383952.1"/>
    </source>
</evidence>
<gene>
    <name evidence="2" type="ORF">ECRASSUSDP1_LOCUS25471</name>
</gene>
<sequence length="143" mass="16613">MDYLLGETFLRGLDTIDLEEMLHSKEFVGIYFGAHWCPPSRSFTTVLKNTYEEINNEEKVFEVIFVSFDGNEAAFERNYMDMPWCAIGYNDSRAKLFKQQFGITGIPTLVILNKKGEIITYDGRADVQSMRAECIEEWRNTQI</sequence>
<dbReference type="Gene3D" id="3.40.30.10">
    <property type="entry name" value="Glutaredoxin"/>
    <property type="match status" value="1"/>
</dbReference>
<dbReference type="GO" id="GO:0005634">
    <property type="term" value="C:nucleus"/>
    <property type="evidence" value="ECO:0007669"/>
    <property type="project" value="TreeGrafter"/>
</dbReference>
<dbReference type="GO" id="GO:0004791">
    <property type="term" value="F:thioredoxin-disulfide reductase (NADPH) activity"/>
    <property type="evidence" value="ECO:0007669"/>
    <property type="project" value="TreeGrafter"/>
</dbReference>
<dbReference type="InterPro" id="IPR036249">
    <property type="entry name" value="Thioredoxin-like_sf"/>
</dbReference>
<dbReference type="GO" id="GO:0031397">
    <property type="term" value="P:negative regulation of protein ubiquitination"/>
    <property type="evidence" value="ECO:0007669"/>
    <property type="project" value="TreeGrafter"/>
</dbReference>
<dbReference type="GO" id="GO:0030178">
    <property type="term" value="P:negative regulation of Wnt signaling pathway"/>
    <property type="evidence" value="ECO:0007669"/>
    <property type="project" value="TreeGrafter"/>
</dbReference>
<organism evidence="2 3">
    <name type="scientific">Euplotes crassus</name>
    <dbReference type="NCBI Taxonomy" id="5936"/>
    <lineage>
        <taxon>Eukaryota</taxon>
        <taxon>Sar</taxon>
        <taxon>Alveolata</taxon>
        <taxon>Ciliophora</taxon>
        <taxon>Intramacronucleata</taxon>
        <taxon>Spirotrichea</taxon>
        <taxon>Hypotrichia</taxon>
        <taxon>Euplotida</taxon>
        <taxon>Euplotidae</taxon>
        <taxon>Moneuplotes</taxon>
    </lineage>
</organism>
<proteinExistence type="predicted"/>
<dbReference type="Pfam" id="PF13905">
    <property type="entry name" value="Thioredoxin_8"/>
    <property type="match status" value="1"/>
</dbReference>
<evidence type="ECO:0000259" key="1">
    <source>
        <dbReference type="PROSITE" id="PS51352"/>
    </source>
</evidence>
<dbReference type="InterPro" id="IPR013766">
    <property type="entry name" value="Thioredoxin_domain"/>
</dbReference>
<dbReference type="PROSITE" id="PS51352">
    <property type="entry name" value="THIOREDOXIN_2"/>
    <property type="match status" value="1"/>
</dbReference>
<dbReference type="SUPFAM" id="SSF52833">
    <property type="entry name" value="Thioredoxin-like"/>
    <property type="match status" value="1"/>
</dbReference>
<name>A0AAD1Y3F5_EUPCR</name>
<keyword evidence="3" id="KW-1185">Reference proteome</keyword>
<comment type="caution">
    <text evidence="2">The sequence shown here is derived from an EMBL/GenBank/DDBJ whole genome shotgun (WGS) entry which is preliminary data.</text>
</comment>
<feature type="domain" description="Thioredoxin" evidence="1">
    <location>
        <begin position="1"/>
        <end position="140"/>
    </location>
</feature>
<dbReference type="PANTHER" id="PTHR46472:SF1">
    <property type="entry name" value="NUCLEOREDOXIN"/>
    <property type="match status" value="1"/>
</dbReference>